<keyword evidence="2" id="KW-1185">Reference proteome</keyword>
<accession>A0A346Y6J2</accession>
<proteinExistence type="predicted"/>
<dbReference type="AlphaFoldDB" id="A0A346Y6J2"/>
<gene>
    <name evidence="1" type="ORF">DVS28_b0319</name>
</gene>
<dbReference type="KEGG" id="euz:DVS28_b0319"/>
<organism evidence="1 2">
    <name type="scientific">Euzebya pacifica</name>
    <dbReference type="NCBI Taxonomy" id="1608957"/>
    <lineage>
        <taxon>Bacteria</taxon>
        <taxon>Bacillati</taxon>
        <taxon>Actinomycetota</taxon>
        <taxon>Nitriliruptoria</taxon>
        <taxon>Euzebyales</taxon>
    </lineage>
</organism>
<geneLocation type="plasmid" evidence="2">
    <name>pedy32-46i</name>
</geneLocation>
<evidence type="ECO:0000313" key="1">
    <source>
        <dbReference type="EMBL" id="AXV10089.1"/>
    </source>
</evidence>
<dbReference type="Proteomes" id="UP000264006">
    <property type="component" value="Plasmid pEDY32-46I"/>
</dbReference>
<dbReference type="EMBL" id="CP031166">
    <property type="protein sequence ID" value="AXV10089.1"/>
    <property type="molecule type" value="Genomic_DNA"/>
</dbReference>
<name>A0A346Y6J2_9ACTN</name>
<evidence type="ECO:0000313" key="2">
    <source>
        <dbReference type="Proteomes" id="UP000264006"/>
    </source>
</evidence>
<sequence>MSTITIDPYASTTAAAHDLARDVFAAVDRHGTDVEVDHIVVYFDVTAGDDTGRAEDGHPIGCVALRDADGGHVDPSRKLRHDLDEIRDSWSMREEFAGFGAAVLANLTWELNRPHGPAVEAWVEFAELAKTSPRVDISGWLSQQDPADIDDLRDDDWQMSVLLDEAADTHPDLARWMAMAHELGEDCCVRVDTIDANEWAAGMDRRLVGPDTFDAARAPFDEAADALFLRIAAIAMDHGESSWRLVSIDPSEDRRGLRISTRNSELSTVSFGLFYAHGVDAEPGTPLPASYDAIGAAIAELIDFDALEALDDRVFRHLGWIRRLAGSAPRRPSEQGTTGIPAGKRKRMRRRLMEAFGAKRATAENWLNNPASAPEAAADYIGSGLVPLPVAEGEHRIELADFERISDGADGHLSGPVEVLVAVTEDRSVTVATVG</sequence>
<keyword evidence="1" id="KW-0614">Plasmid</keyword>
<protein>
    <submittedName>
        <fullName evidence="1">Uncharacterized protein</fullName>
    </submittedName>
</protein>
<reference evidence="1 2" key="1">
    <citation type="submission" date="2018-09" db="EMBL/GenBank/DDBJ databases">
        <title>Complete genome sequence of Euzebya sp. DY32-46 isolated from seawater of Pacific Ocean.</title>
        <authorList>
            <person name="Xu L."/>
            <person name="Wu Y.-H."/>
            <person name="Xu X.-W."/>
        </authorList>
    </citation>
    <scope>NUCLEOTIDE SEQUENCE [LARGE SCALE GENOMIC DNA]</scope>
    <source>
        <strain evidence="1 2">DY32-46</strain>
        <plasmid evidence="2">pedy32-46i</plasmid>
    </source>
</reference>
<dbReference type="RefSeq" id="WP_114594672.1">
    <property type="nucleotide sequence ID" value="NZ_CP031166.1"/>
</dbReference>